<feature type="region of interest" description="Disordered" evidence="6">
    <location>
        <begin position="541"/>
        <end position="611"/>
    </location>
</feature>
<keyword evidence="1 4" id="KW-0378">Hydrolase</keyword>
<comment type="similarity">
    <text evidence="4">Belongs to the serine esterase family.</text>
</comment>
<feature type="active site" description="Nucleophile" evidence="5">
    <location>
        <position position="284"/>
    </location>
</feature>
<dbReference type="InterPro" id="IPR029058">
    <property type="entry name" value="AB_hydrolase_fold"/>
</dbReference>
<feature type="compositionally biased region" description="Basic and acidic residues" evidence="6">
    <location>
        <begin position="560"/>
        <end position="571"/>
    </location>
</feature>
<keyword evidence="2 4" id="KW-0442">Lipid degradation</keyword>
<feature type="compositionally biased region" description="Low complexity" evidence="6">
    <location>
        <begin position="591"/>
        <end position="611"/>
    </location>
</feature>
<organism evidence="7 8">
    <name type="scientific">Apodospora peruviana</name>
    <dbReference type="NCBI Taxonomy" id="516989"/>
    <lineage>
        <taxon>Eukaryota</taxon>
        <taxon>Fungi</taxon>
        <taxon>Dikarya</taxon>
        <taxon>Ascomycota</taxon>
        <taxon>Pezizomycotina</taxon>
        <taxon>Sordariomycetes</taxon>
        <taxon>Sordariomycetidae</taxon>
        <taxon>Sordariales</taxon>
        <taxon>Lasiosphaeriaceae</taxon>
        <taxon>Apodospora</taxon>
    </lineage>
</organism>
<sequence>MVNKMASMLSLLNPIPAFPEYTGPYKVGSIDVEIPISELTAPSPAPGGAQDLVTAQCRIFYPATPDSDGKRITWLPAPQRLHLSFYTQFLGLGSLAASVLSFLPRHLHYITIPVHKNAKLLQPQLQPESESESDSQPQHKRWPTVVFSHGLGGSRNAYSHLAGSLASHGVVVVCPEHRDGSAIVSLVRDPNNRDHHKNTNARAIPCIRIPHTNTPEVWGKRDKQMRIRLWELGLNLEAIIGIDCGDERIVKSNLNTSTPEHALAQFRGMLDVQEPGKVIFGGHSFGAATMVQLLKSTYYAEKLSKMSNPLFSPNQNSAIARQVTERSPTFLLDMWCFPLLSAASAPLYNLPLPAYANRNTAPGGSAILAVESETFYKWKDHLHVKARILSPDPSQIVVSKAAFQRPNGTEPFEQPNFFYVENSAHLSQSDFGVLFPWFVKKAFGAEQPERTMRLNVRALLQFLRGNGVGSWLVAGTWVGDLVEGGGGDVGKDKRTHDDGAILATDDKTAIESWKRIDIVGLGAHAGPSELELLVGKVSKADASKADQGEREMEEEIEPGVGHEDDEKKMHGGESSADESVSGTSTSNGIGAAKAAAAAAAAKESAVSARAA</sequence>
<keyword evidence="3 4" id="KW-0443">Lipid metabolism</keyword>
<reference evidence="7" key="1">
    <citation type="journal article" date="2023" name="Mol. Phylogenet. Evol.">
        <title>Genome-scale phylogeny and comparative genomics of the fungal order Sordariales.</title>
        <authorList>
            <person name="Hensen N."/>
            <person name="Bonometti L."/>
            <person name="Westerberg I."/>
            <person name="Brannstrom I.O."/>
            <person name="Guillou S."/>
            <person name="Cros-Aarteil S."/>
            <person name="Calhoun S."/>
            <person name="Haridas S."/>
            <person name="Kuo A."/>
            <person name="Mondo S."/>
            <person name="Pangilinan J."/>
            <person name="Riley R."/>
            <person name="LaButti K."/>
            <person name="Andreopoulos B."/>
            <person name="Lipzen A."/>
            <person name="Chen C."/>
            <person name="Yan M."/>
            <person name="Daum C."/>
            <person name="Ng V."/>
            <person name="Clum A."/>
            <person name="Steindorff A."/>
            <person name="Ohm R.A."/>
            <person name="Martin F."/>
            <person name="Silar P."/>
            <person name="Natvig D.O."/>
            <person name="Lalanne C."/>
            <person name="Gautier V."/>
            <person name="Ament-Velasquez S.L."/>
            <person name="Kruys A."/>
            <person name="Hutchinson M.I."/>
            <person name="Powell A.J."/>
            <person name="Barry K."/>
            <person name="Miller A.N."/>
            <person name="Grigoriev I.V."/>
            <person name="Debuchy R."/>
            <person name="Gladieux P."/>
            <person name="Hiltunen Thoren M."/>
            <person name="Johannesson H."/>
        </authorList>
    </citation>
    <scope>NUCLEOTIDE SEQUENCE</scope>
    <source>
        <strain evidence="7">CBS 118394</strain>
    </source>
</reference>
<feature type="active site" description="Charge relay system" evidence="5">
    <location>
        <position position="333"/>
    </location>
</feature>
<dbReference type="PANTHER" id="PTHR10272:SF7">
    <property type="entry name" value="PHOSPHOLIPASE-RELATED"/>
    <property type="match status" value="1"/>
</dbReference>
<evidence type="ECO:0000256" key="5">
    <source>
        <dbReference type="PIRSR" id="PIRSR018169-1"/>
    </source>
</evidence>
<dbReference type="EMBL" id="JAUEDM010000002">
    <property type="protein sequence ID" value="KAK3325555.1"/>
    <property type="molecule type" value="Genomic_DNA"/>
</dbReference>
<dbReference type="PANTHER" id="PTHR10272">
    <property type="entry name" value="PLATELET-ACTIVATING FACTOR ACETYLHYDROLASE"/>
    <property type="match status" value="1"/>
</dbReference>
<dbReference type="GO" id="GO:0016042">
    <property type="term" value="P:lipid catabolic process"/>
    <property type="evidence" value="ECO:0007669"/>
    <property type="project" value="UniProtKB-KW"/>
</dbReference>
<gene>
    <name evidence="7" type="ORF">B0H66DRAFT_128545</name>
</gene>
<dbReference type="InterPro" id="IPR016715">
    <property type="entry name" value="PAF_acetylhydro_eukaryote"/>
</dbReference>
<dbReference type="AlphaFoldDB" id="A0AAE0II58"/>
<feature type="compositionally biased region" description="Polar residues" evidence="6">
    <location>
        <begin position="577"/>
        <end position="588"/>
    </location>
</feature>
<protein>
    <recommendedName>
        <fullName evidence="4">Putative phospholipase</fullName>
        <ecNumber evidence="4">3.1.1.47</ecNumber>
    </recommendedName>
</protein>
<dbReference type="PIRSF" id="PIRSF018169">
    <property type="entry name" value="PAF_acetylhydrolase"/>
    <property type="match status" value="1"/>
</dbReference>
<dbReference type="SUPFAM" id="SSF53474">
    <property type="entry name" value="alpha/beta-Hydrolases"/>
    <property type="match status" value="1"/>
</dbReference>
<dbReference type="Proteomes" id="UP001283341">
    <property type="component" value="Unassembled WGS sequence"/>
</dbReference>
<feature type="active site" description="Charge relay system" evidence="5">
    <location>
        <position position="425"/>
    </location>
</feature>
<name>A0AAE0II58_9PEZI</name>
<evidence type="ECO:0000313" key="7">
    <source>
        <dbReference type="EMBL" id="KAK3325555.1"/>
    </source>
</evidence>
<accession>A0AAE0II58</accession>
<feature type="compositionally biased region" description="Basic and acidic residues" evidence="6">
    <location>
        <begin position="541"/>
        <end position="550"/>
    </location>
</feature>
<dbReference type="Gene3D" id="3.40.50.1820">
    <property type="entry name" value="alpha/beta hydrolase"/>
    <property type="match status" value="1"/>
</dbReference>
<dbReference type="GO" id="GO:0003847">
    <property type="term" value="F:1-alkyl-2-acetylglycerophosphocholine esterase activity"/>
    <property type="evidence" value="ECO:0007669"/>
    <property type="project" value="UniProtKB-UniRule"/>
</dbReference>
<comment type="catalytic activity">
    <reaction evidence="4">
        <text>a 1-O-alkyl-2-acetyl-sn-glycero-3-phosphocholine + H2O = a 1-O-alkyl-sn-glycero-3-phosphocholine + acetate + H(+)</text>
        <dbReference type="Rhea" id="RHEA:17777"/>
        <dbReference type="ChEBI" id="CHEBI:15377"/>
        <dbReference type="ChEBI" id="CHEBI:15378"/>
        <dbReference type="ChEBI" id="CHEBI:30089"/>
        <dbReference type="ChEBI" id="CHEBI:30909"/>
        <dbReference type="ChEBI" id="CHEBI:36707"/>
        <dbReference type="EC" id="3.1.1.47"/>
    </reaction>
</comment>
<evidence type="ECO:0000256" key="2">
    <source>
        <dbReference type="ARBA" id="ARBA00022963"/>
    </source>
</evidence>
<reference evidence="7" key="2">
    <citation type="submission" date="2023-06" db="EMBL/GenBank/DDBJ databases">
        <authorList>
            <consortium name="Lawrence Berkeley National Laboratory"/>
            <person name="Haridas S."/>
            <person name="Hensen N."/>
            <person name="Bonometti L."/>
            <person name="Westerberg I."/>
            <person name="Brannstrom I.O."/>
            <person name="Guillou S."/>
            <person name="Cros-Aarteil S."/>
            <person name="Calhoun S."/>
            <person name="Kuo A."/>
            <person name="Mondo S."/>
            <person name="Pangilinan J."/>
            <person name="Riley R."/>
            <person name="Labutti K."/>
            <person name="Andreopoulos B."/>
            <person name="Lipzen A."/>
            <person name="Chen C."/>
            <person name="Yanf M."/>
            <person name="Daum C."/>
            <person name="Ng V."/>
            <person name="Clum A."/>
            <person name="Steindorff A."/>
            <person name="Ohm R."/>
            <person name="Martin F."/>
            <person name="Silar P."/>
            <person name="Natvig D."/>
            <person name="Lalanne C."/>
            <person name="Gautier V."/>
            <person name="Ament-Velasquez S.L."/>
            <person name="Kruys A."/>
            <person name="Hutchinson M.I."/>
            <person name="Powell A.J."/>
            <person name="Barry K."/>
            <person name="Miller A.N."/>
            <person name="Grigoriev I.V."/>
            <person name="Debuchy R."/>
            <person name="Gladieux P."/>
            <person name="Thoren M.H."/>
            <person name="Johannesson H."/>
        </authorList>
    </citation>
    <scope>NUCLEOTIDE SEQUENCE</scope>
    <source>
        <strain evidence="7">CBS 118394</strain>
    </source>
</reference>
<evidence type="ECO:0000256" key="6">
    <source>
        <dbReference type="SAM" id="MobiDB-lite"/>
    </source>
</evidence>
<evidence type="ECO:0000256" key="1">
    <source>
        <dbReference type="ARBA" id="ARBA00022801"/>
    </source>
</evidence>
<comment type="caution">
    <text evidence="7">The sequence shown here is derived from an EMBL/GenBank/DDBJ whole genome shotgun (WGS) entry which is preliminary data.</text>
</comment>
<proteinExistence type="inferred from homology"/>
<evidence type="ECO:0000313" key="8">
    <source>
        <dbReference type="Proteomes" id="UP001283341"/>
    </source>
</evidence>
<evidence type="ECO:0000256" key="3">
    <source>
        <dbReference type="ARBA" id="ARBA00023098"/>
    </source>
</evidence>
<dbReference type="Pfam" id="PF03403">
    <property type="entry name" value="PAF-AH_p_II"/>
    <property type="match status" value="1"/>
</dbReference>
<keyword evidence="8" id="KW-1185">Reference proteome</keyword>
<dbReference type="EC" id="3.1.1.47" evidence="4"/>
<evidence type="ECO:0000256" key="4">
    <source>
        <dbReference type="PIRNR" id="PIRNR018169"/>
    </source>
</evidence>